<dbReference type="EMBL" id="JALLBG020000299">
    <property type="protein sequence ID" value="KAL3756625.1"/>
    <property type="molecule type" value="Genomic_DNA"/>
</dbReference>
<keyword evidence="4" id="KW-1185">Reference proteome</keyword>
<reference evidence="3 4" key="1">
    <citation type="submission" date="2024-10" db="EMBL/GenBank/DDBJ databases">
        <title>Updated reference genomes for cyclostephanoid diatoms.</title>
        <authorList>
            <person name="Roberts W.R."/>
            <person name="Alverson A.J."/>
        </authorList>
    </citation>
    <scope>NUCLEOTIDE SEQUENCE [LARGE SCALE GENOMIC DNA]</scope>
    <source>
        <strain evidence="3 4">AJA232-27</strain>
    </source>
</reference>
<dbReference type="SMART" id="SM00948">
    <property type="entry name" value="Proteasome_A_N"/>
    <property type="match status" value="1"/>
</dbReference>
<dbReference type="Pfam" id="PF10584">
    <property type="entry name" value="Proteasome_A_N"/>
    <property type="match status" value="1"/>
</dbReference>
<feature type="signal peptide" evidence="1">
    <location>
        <begin position="1"/>
        <end position="29"/>
    </location>
</feature>
<dbReference type="SUPFAM" id="SSF56235">
    <property type="entry name" value="N-terminal nucleophile aminohydrolases (Ntn hydrolases)"/>
    <property type="match status" value="2"/>
</dbReference>
<evidence type="ECO:0000313" key="4">
    <source>
        <dbReference type="Proteomes" id="UP001530293"/>
    </source>
</evidence>
<name>A0ABD3LY15_9STRA</name>
<evidence type="ECO:0000259" key="2">
    <source>
        <dbReference type="SMART" id="SM00948"/>
    </source>
</evidence>
<comment type="caution">
    <text evidence="3">The sequence shown here is derived from an EMBL/GenBank/DDBJ whole genome shotgun (WGS) entry which is preliminary data.</text>
</comment>
<dbReference type="Proteomes" id="UP001530293">
    <property type="component" value="Unassembled WGS sequence"/>
</dbReference>
<keyword evidence="1" id="KW-0732">Signal</keyword>
<dbReference type="Gene3D" id="3.60.20.10">
    <property type="entry name" value="Glutamine Phosphoribosylpyrophosphate, subunit 1, domain 1"/>
    <property type="match status" value="1"/>
</dbReference>
<dbReference type="InterPro" id="IPR029055">
    <property type="entry name" value="Ntn_hydrolases_N"/>
</dbReference>
<proteinExistence type="predicted"/>
<gene>
    <name evidence="3" type="ORF">ACHAWU_002528</name>
</gene>
<dbReference type="InterPro" id="IPR000426">
    <property type="entry name" value="Proteasome_asu_N"/>
</dbReference>
<feature type="chain" id="PRO_5044767932" description="Proteasome alpha-type subunits domain-containing protein" evidence="1">
    <location>
        <begin position="30"/>
        <end position="439"/>
    </location>
</feature>
<protein>
    <recommendedName>
        <fullName evidence="2">Proteasome alpha-type subunits domain-containing protein</fullName>
    </recommendedName>
</protein>
<dbReference type="AlphaFoldDB" id="A0ABD3LY15"/>
<evidence type="ECO:0000313" key="3">
    <source>
        <dbReference type="EMBL" id="KAL3756625.1"/>
    </source>
</evidence>
<sequence length="439" mass="48263">MTIGRIISFSSILCFNHLIIPVVLPLASASSQGSFGGHHSRRYAAYDYDLTTPQFTPDGRLLQVEYATKACVREDSNPIVSVGVSAPDGSDTVLIMATISQPPPSSTSTSLSTTQANQHRKDIDELLEQQDEDKVNSYMKGGNQRAQFRIIEVPLSVYYSSSLQQTTTSTILVGLSGLLSDATALLHTIYSHLEDEQRMLGWHRLGCSPVGIIAVDEHALTLSRSKECQPIFTQPSETVLRLSQAISDKCQKHAFGGGLRPLGASLLLAGVDTCPDLNEGSNNMHGARMAMSETHPNGGWRKSVYTERNSVNVSPQIIVTGGSIQSQQRLKRLIRNRFDQGTNGVAAHPNDKTTPINKHDDKAEDLYLRQMLRTVLSSLVDEWKNRGYRSVSSVIDAPEQTTLPTTLPQMEVVVTSSKRGTIRLTEYDVVRLMSQIHCK</sequence>
<feature type="domain" description="Proteasome alpha-type subunits" evidence="2">
    <location>
        <begin position="48"/>
        <end position="70"/>
    </location>
</feature>
<evidence type="ECO:0000256" key="1">
    <source>
        <dbReference type="SAM" id="SignalP"/>
    </source>
</evidence>
<organism evidence="3 4">
    <name type="scientific">Discostella pseudostelligera</name>
    <dbReference type="NCBI Taxonomy" id="259834"/>
    <lineage>
        <taxon>Eukaryota</taxon>
        <taxon>Sar</taxon>
        <taxon>Stramenopiles</taxon>
        <taxon>Ochrophyta</taxon>
        <taxon>Bacillariophyta</taxon>
        <taxon>Coscinodiscophyceae</taxon>
        <taxon>Thalassiosirophycidae</taxon>
        <taxon>Stephanodiscales</taxon>
        <taxon>Stephanodiscaceae</taxon>
        <taxon>Discostella</taxon>
    </lineage>
</organism>
<accession>A0ABD3LY15</accession>